<evidence type="ECO:0000256" key="7">
    <source>
        <dbReference type="SAM" id="MobiDB-lite"/>
    </source>
</evidence>
<dbReference type="PROSITE" id="PS00036">
    <property type="entry name" value="BZIP_BASIC"/>
    <property type="match status" value="1"/>
</dbReference>
<evidence type="ECO:0000256" key="4">
    <source>
        <dbReference type="ARBA" id="ARBA00023163"/>
    </source>
</evidence>
<dbReference type="InterPro" id="IPR004827">
    <property type="entry name" value="bZIP"/>
</dbReference>
<name>A0A1I8A521_9BILA</name>
<keyword evidence="4" id="KW-0804">Transcription</keyword>
<feature type="domain" description="KID" evidence="9">
    <location>
        <begin position="95"/>
        <end position="154"/>
    </location>
</feature>
<dbReference type="InterPro" id="IPR003102">
    <property type="entry name" value="CREB1-like_pKID"/>
</dbReference>
<sequence length="377" mass="40928">MMSFQSSCVGQTVKENDFPITVDDVCFHRNCSEIHNELPVTALRTLCVSKVVESLTAPVLVMCKSCGLNMTLRRRAFSDATSCYWSAPSMSQLLDRTEQGLIIPPEIEGMSDDEARKRREQLNRRPSYRMIYKDIETVGDTQLKTEPEDEPTSPLLKPSSATPNAAPVSMSNTSYATPVAVTRPGPSIPPHLVTNGSGPSVADITVLSGLARGVAASAVRTNAVPPPDGGIPPGSIASAHTPQISPAGAVVSNSGPPQGLMIHPHEILGLKPADATAVTLATSGSFMNNHGEWQSPLQLNYNSSPSPLDGGNDDSNRKRQVRLQKNREAAKECRRKKKEYVKCLENRVAVLENQNKALIEELKTLKELYCRKEKADM</sequence>
<dbReference type="PROSITE" id="PS50217">
    <property type="entry name" value="BZIP"/>
    <property type="match status" value="1"/>
</dbReference>
<feature type="region of interest" description="Disordered" evidence="7">
    <location>
        <begin position="296"/>
        <end position="330"/>
    </location>
</feature>
<dbReference type="Gene3D" id="1.20.5.170">
    <property type="match status" value="1"/>
</dbReference>
<feature type="domain" description="BZIP" evidence="8">
    <location>
        <begin position="316"/>
        <end position="367"/>
    </location>
</feature>
<comment type="subcellular location">
    <subcellularLocation>
        <location evidence="1">Nucleus</location>
    </subcellularLocation>
</comment>
<dbReference type="PANTHER" id="PTHR45879:SF3">
    <property type="entry name" value="CYCLIC AMP RESPONSE ELEMENT-BINDING PROTEIN B"/>
    <property type="match status" value="1"/>
</dbReference>
<evidence type="ECO:0000313" key="11">
    <source>
        <dbReference type="WBParaSite" id="L893_g32939.t1"/>
    </source>
</evidence>
<feature type="compositionally biased region" description="Polar residues" evidence="7">
    <location>
        <begin position="296"/>
        <end position="306"/>
    </location>
</feature>
<evidence type="ECO:0000256" key="5">
    <source>
        <dbReference type="ARBA" id="ARBA00023242"/>
    </source>
</evidence>
<evidence type="ECO:0000256" key="1">
    <source>
        <dbReference type="ARBA" id="ARBA00004123"/>
    </source>
</evidence>
<dbReference type="WBParaSite" id="L893_g32939.t1">
    <property type="protein sequence ID" value="L893_g32939.t1"/>
    <property type="gene ID" value="L893_g32939"/>
</dbReference>
<dbReference type="PANTHER" id="PTHR45879">
    <property type="entry name" value="CYCLIC AMP RESPONSE ELEMENT-BINDING PROTEIN B"/>
    <property type="match status" value="1"/>
</dbReference>
<dbReference type="InterPro" id="IPR046347">
    <property type="entry name" value="bZIP_sf"/>
</dbReference>
<evidence type="ECO:0000256" key="2">
    <source>
        <dbReference type="ARBA" id="ARBA00023015"/>
    </source>
</evidence>
<evidence type="ECO:0000256" key="3">
    <source>
        <dbReference type="ARBA" id="ARBA00023125"/>
    </source>
</evidence>
<keyword evidence="10" id="KW-1185">Reference proteome</keyword>
<evidence type="ECO:0000313" key="10">
    <source>
        <dbReference type="Proteomes" id="UP000095287"/>
    </source>
</evidence>
<dbReference type="CDD" id="cd14690">
    <property type="entry name" value="bZIP_CREB1"/>
    <property type="match status" value="1"/>
</dbReference>
<organism evidence="10 11">
    <name type="scientific">Steinernema glaseri</name>
    <dbReference type="NCBI Taxonomy" id="37863"/>
    <lineage>
        <taxon>Eukaryota</taxon>
        <taxon>Metazoa</taxon>
        <taxon>Ecdysozoa</taxon>
        <taxon>Nematoda</taxon>
        <taxon>Chromadorea</taxon>
        <taxon>Rhabditida</taxon>
        <taxon>Tylenchina</taxon>
        <taxon>Panagrolaimomorpha</taxon>
        <taxon>Strongyloidoidea</taxon>
        <taxon>Steinernematidae</taxon>
        <taxon>Steinernema</taxon>
    </lineage>
</organism>
<dbReference type="GO" id="GO:0000981">
    <property type="term" value="F:DNA-binding transcription factor activity, RNA polymerase II-specific"/>
    <property type="evidence" value="ECO:0007669"/>
    <property type="project" value="TreeGrafter"/>
</dbReference>
<feature type="coiled-coil region" evidence="6">
    <location>
        <begin position="334"/>
        <end position="368"/>
    </location>
</feature>
<evidence type="ECO:0000256" key="6">
    <source>
        <dbReference type="SAM" id="Coils"/>
    </source>
</evidence>
<dbReference type="PROSITE" id="PS50953">
    <property type="entry name" value="KID"/>
    <property type="match status" value="1"/>
</dbReference>
<feature type="region of interest" description="Disordered" evidence="7">
    <location>
        <begin position="139"/>
        <end position="171"/>
    </location>
</feature>
<dbReference type="GO" id="GO:0005667">
    <property type="term" value="C:transcription regulator complex"/>
    <property type="evidence" value="ECO:0007669"/>
    <property type="project" value="TreeGrafter"/>
</dbReference>
<dbReference type="Proteomes" id="UP000095287">
    <property type="component" value="Unplaced"/>
</dbReference>
<evidence type="ECO:0000259" key="8">
    <source>
        <dbReference type="PROSITE" id="PS50217"/>
    </source>
</evidence>
<keyword evidence="5" id="KW-0539">Nucleus</keyword>
<dbReference type="FunFam" id="1.20.5.170:FF:000003">
    <property type="entry name" value="cAMP-responsive element modulator isoform X2"/>
    <property type="match status" value="1"/>
</dbReference>
<dbReference type="Pfam" id="PF02173">
    <property type="entry name" value="pKID"/>
    <property type="match status" value="1"/>
</dbReference>
<proteinExistence type="predicted"/>
<protein>
    <submittedName>
        <fullName evidence="11">BZIP domain-containing protein</fullName>
    </submittedName>
</protein>
<dbReference type="GO" id="GO:0000978">
    <property type="term" value="F:RNA polymerase II cis-regulatory region sequence-specific DNA binding"/>
    <property type="evidence" value="ECO:0007669"/>
    <property type="project" value="TreeGrafter"/>
</dbReference>
<accession>A0A1I8A521</accession>
<dbReference type="GO" id="GO:0005634">
    <property type="term" value="C:nucleus"/>
    <property type="evidence" value="ECO:0007669"/>
    <property type="project" value="UniProtKB-SubCell"/>
</dbReference>
<dbReference type="Pfam" id="PF00170">
    <property type="entry name" value="bZIP_1"/>
    <property type="match status" value="1"/>
</dbReference>
<evidence type="ECO:0000259" key="9">
    <source>
        <dbReference type="PROSITE" id="PS50953"/>
    </source>
</evidence>
<keyword evidence="2" id="KW-0805">Transcription regulation</keyword>
<dbReference type="SUPFAM" id="SSF57959">
    <property type="entry name" value="Leucine zipper domain"/>
    <property type="match status" value="1"/>
</dbReference>
<dbReference type="InterPro" id="IPR001630">
    <property type="entry name" value="Leuzip_CREB"/>
</dbReference>
<dbReference type="SMART" id="SM00338">
    <property type="entry name" value="BRLZ"/>
    <property type="match status" value="1"/>
</dbReference>
<feature type="compositionally biased region" description="Polar residues" evidence="7">
    <location>
        <begin position="159"/>
        <end position="171"/>
    </location>
</feature>
<keyword evidence="6" id="KW-0175">Coiled coil</keyword>
<dbReference type="AlphaFoldDB" id="A0A1I8A521"/>
<keyword evidence="3" id="KW-0238">DNA-binding</keyword>
<reference evidence="11" key="1">
    <citation type="submission" date="2016-11" db="UniProtKB">
        <authorList>
            <consortium name="WormBaseParasite"/>
        </authorList>
    </citation>
    <scope>IDENTIFICATION</scope>
</reference>